<dbReference type="EMBL" id="JAUSVM010000001">
    <property type="protein sequence ID" value="MDQ0424733.1"/>
    <property type="molecule type" value="Genomic_DNA"/>
</dbReference>
<name>A0ABU0GI52_9CELL</name>
<evidence type="ECO:0000256" key="1">
    <source>
        <dbReference type="SAM" id="MobiDB-lite"/>
    </source>
</evidence>
<evidence type="ECO:0000313" key="2">
    <source>
        <dbReference type="EMBL" id="MDQ0424733.1"/>
    </source>
</evidence>
<reference evidence="2 3" key="1">
    <citation type="submission" date="2023-07" db="EMBL/GenBank/DDBJ databases">
        <title>Sequencing the genomes of 1000 actinobacteria strains.</title>
        <authorList>
            <person name="Klenk H.-P."/>
        </authorList>
    </citation>
    <scope>NUCLEOTIDE SEQUENCE [LARGE SCALE GENOMIC DNA]</scope>
    <source>
        <strain evidence="2 3">DSM 14785</strain>
    </source>
</reference>
<accession>A0ABU0GI52</accession>
<dbReference type="Proteomes" id="UP001240250">
    <property type="component" value="Unassembled WGS sequence"/>
</dbReference>
<dbReference type="RefSeq" id="WP_134852220.1">
    <property type="nucleotide sequence ID" value="NZ_JAUSVM010000001.1"/>
</dbReference>
<evidence type="ECO:0000313" key="3">
    <source>
        <dbReference type="Proteomes" id="UP001240250"/>
    </source>
</evidence>
<sequence length="90" mass="9408">MTVPSTDDGRTAAPAPGSTVPALGPRGLPQRVPGLPVRQRDRVSLETLRATFAGLQQVDERARPTVALEPPTDLPPVWPPVTGALPRVGG</sequence>
<comment type="caution">
    <text evidence="2">The sequence shown here is derived from an EMBL/GenBank/DDBJ whole genome shotgun (WGS) entry which is preliminary data.</text>
</comment>
<gene>
    <name evidence="2" type="ORF">JO380_001114</name>
</gene>
<keyword evidence="3" id="KW-1185">Reference proteome</keyword>
<feature type="region of interest" description="Disordered" evidence="1">
    <location>
        <begin position="67"/>
        <end position="90"/>
    </location>
</feature>
<proteinExistence type="predicted"/>
<protein>
    <submittedName>
        <fullName evidence="2">Uncharacterized protein</fullName>
    </submittedName>
</protein>
<organism evidence="2 3">
    <name type="scientific">Cellulomonas iranensis</name>
    <dbReference type="NCBI Taxonomy" id="76862"/>
    <lineage>
        <taxon>Bacteria</taxon>
        <taxon>Bacillati</taxon>
        <taxon>Actinomycetota</taxon>
        <taxon>Actinomycetes</taxon>
        <taxon>Micrococcales</taxon>
        <taxon>Cellulomonadaceae</taxon>
        <taxon>Cellulomonas</taxon>
    </lineage>
</organism>
<feature type="region of interest" description="Disordered" evidence="1">
    <location>
        <begin position="1"/>
        <end position="34"/>
    </location>
</feature>